<evidence type="ECO:0000313" key="2">
    <source>
        <dbReference type="EMBL" id="QFG68693.1"/>
    </source>
</evidence>
<dbReference type="SUPFAM" id="SSF51004">
    <property type="entry name" value="C-terminal (heme d1) domain of cytochrome cd1-nitrite reductase"/>
    <property type="match status" value="1"/>
</dbReference>
<evidence type="ECO:0000313" key="3">
    <source>
        <dbReference type="Proteomes" id="UP000326546"/>
    </source>
</evidence>
<dbReference type="InterPro" id="IPR011048">
    <property type="entry name" value="Haem_d1_sf"/>
</dbReference>
<dbReference type="KEGG" id="serw:FY030_08175"/>
<dbReference type="GO" id="GO:0017057">
    <property type="term" value="F:6-phosphogluconolactonase activity"/>
    <property type="evidence" value="ECO:0007669"/>
    <property type="project" value="TreeGrafter"/>
</dbReference>
<dbReference type="RefSeq" id="WP_158061079.1">
    <property type="nucleotide sequence ID" value="NZ_CP044427.1"/>
</dbReference>
<dbReference type="OrthoDB" id="3725564at2"/>
<organism evidence="2 3">
    <name type="scientific">Ornithinimicrobium pratense</name>
    <dbReference type="NCBI Taxonomy" id="2593973"/>
    <lineage>
        <taxon>Bacteria</taxon>
        <taxon>Bacillati</taxon>
        <taxon>Actinomycetota</taxon>
        <taxon>Actinomycetes</taxon>
        <taxon>Micrococcales</taxon>
        <taxon>Ornithinimicrobiaceae</taxon>
        <taxon>Ornithinimicrobium</taxon>
    </lineage>
</organism>
<name>A0A5J6V6M5_9MICO</name>
<dbReference type="InterPro" id="IPR019405">
    <property type="entry name" value="Lactonase_7-beta_prop"/>
</dbReference>
<dbReference type="Pfam" id="PF10282">
    <property type="entry name" value="Lactonase"/>
    <property type="match status" value="1"/>
</dbReference>
<dbReference type="InterPro" id="IPR050282">
    <property type="entry name" value="Cycloisomerase_2"/>
</dbReference>
<dbReference type="PANTHER" id="PTHR30344">
    <property type="entry name" value="6-PHOSPHOGLUCONOLACTONASE-RELATED"/>
    <property type="match status" value="1"/>
</dbReference>
<dbReference type="InterPro" id="IPR015943">
    <property type="entry name" value="WD40/YVTN_repeat-like_dom_sf"/>
</dbReference>
<comment type="similarity">
    <text evidence="1">Belongs to the cycloisomerase 2 family.</text>
</comment>
<dbReference type="AlphaFoldDB" id="A0A5J6V6M5"/>
<dbReference type="EMBL" id="CP044427">
    <property type="protein sequence ID" value="QFG68693.1"/>
    <property type="molecule type" value="Genomic_DNA"/>
</dbReference>
<reference evidence="2 3" key="1">
    <citation type="submission" date="2019-09" db="EMBL/GenBank/DDBJ databases">
        <title>Serinicoccus pratensis sp. nov., isolated from meadow soil.</title>
        <authorList>
            <person name="Zhang W."/>
        </authorList>
    </citation>
    <scope>NUCLEOTIDE SEQUENCE [LARGE SCALE GENOMIC DNA]</scope>
    <source>
        <strain evidence="2 3">W204</strain>
    </source>
</reference>
<evidence type="ECO:0000256" key="1">
    <source>
        <dbReference type="ARBA" id="ARBA00005564"/>
    </source>
</evidence>
<gene>
    <name evidence="2" type="ORF">FY030_08175</name>
</gene>
<keyword evidence="3" id="KW-1185">Reference proteome</keyword>
<dbReference type="Proteomes" id="UP000326546">
    <property type="component" value="Chromosome"/>
</dbReference>
<dbReference type="GO" id="GO:0005829">
    <property type="term" value="C:cytosol"/>
    <property type="evidence" value="ECO:0007669"/>
    <property type="project" value="TreeGrafter"/>
</dbReference>
<proteinExistence type="inferred from homology"/>
<dbReference type="Gene3D" id="2.130.10.10">
    <property type="entry name" value="YVTN repeat-like/Quinoprotein amine dehydrogenase"/>
    <property type="match status" value="1"/>
</dbReference>
<accession>A0A5J6V6M5</accession>
<sequence length="337" mass="35745">MTEIVLIANAGDGTISTLRLHRGDRPRLEVLATTGGLEGCGSFAVDRERDLVYAAYKGEHAGIATLSLDRESGELAERSRTEVEDSMTYLELSHGGTLLLGASYGGGVGLVWPVQEGVVGEPTARTENANLHCVIARAGHAWFVSLGDDLVSQHALSPDGALRPLDPPTLAMPEGSGPRHLILNGDGNNAYLVTEFSGEVFRLTVQSDGTLQPHEAVHFVDPSQGLSHSRMDADPLEEHLIWGADVGIAGDLVLASERTSSLITSVPLQDGRLGEPVGFTPVPTQPRGFRVSDDGRYVVSVGERATEAVLLDVGQDGTLTQVDVAEIGNGANWVRFV</sequence>
<protein>
    <submittedName>
        <fullName evidence="2">Lactonase family protein</fullName>
    </submittedName>
</protein>
<dbReference type="PANTHER" id="PTHR30344:SF1">
    <property type="entry name" value="6-PHOSPHOGLUCONOLACTONASE"/>
    <property type="match status" value="1"/>
</dbReference>